<dbReference type="Proteomes" id="UP000789759">
    <property type="component" value="Unassembled WGS sequence"/>
</dbReference>
<accession>A0A9N9PE72</accession>
<comment type="caution">
    <text evidence="1">The sequence shown here is derived from an EMBL/GenBank/DDBJ whole genome shotgun (WGS) entry which is preliminary data.</text>
</comment>
<sequence>FVNISSGIVGTLDIPLGQVTSGKKVQVTWTLIAGTEDLTGNTGILSAQDKNTNKIIVIDQVPLAPKTYLWEVNLPAATYVLTLNDTSGVKTSEKFDVIALPSE</sequence>
<dbReference type="AlphaFoldDB" id="A0A9N9PE72"/>
<dbReference type="EMBL" id="CAJVQA010045020">
    <property type="protein sequence ID" value="CAG8817041.1"/>
    <property type="molecule type" value="Genomic_DNA"/>
</dbReference>
<reference evidence="1" key="1">
    <citation type="submission" date="2021-06" db="EMBL/GenBank/DDBJ databases">
        <authorList>
            <person name="Kallberg Y."/>
            <person name="Tangrot J."/>
            <person name="Rosling A."/>
        </authorList>
    </citation>
    <scope>NUCLEOTIDE SEQUENCE</scope>
    <source>
        <strain evidence="1">FL966</strain>
    </source>
</reference>
<name>A0A9N9PE72_9GLOM</name>
<gene>
    <name evidence="1" type="ORF">CPELLU_LOCUS19299</name>
</gene>
<feature type="non-terminal residue" evidence="1">
    <location>
        <position position="103"/>
    </location>
</feature>
<dbReference type="OrthoDB" id="2317675at2759"/>
<organism evidence="1 2">
    <name type="scientific">Cetraspora pellucida</name>
    <dbReference type="NCBI Taxonomy" id="1433469"/>
    <lineage>
        <taxon>Eukaryota</taxon>
        <taxon>Fungi</taxon>
        <taxon>Fungi incertae sedis</taxon>
        <taxon>Mucoromycota</taxon>
        <taxon>Glomeromycotina</taxon>
        <taxon>Glomeromycetes</taxon>
        <taxon>Diversisporales</taxon>
        <taxon>Gigasporaceae</taxon>
        <taxon>Cetraspora</taxon>
    </lineage>
</organism>
<evidence type="ECO:0000313" key="1">
    <source>
        <dbReference type="EMBL" id="CAG8817041.1"/>
    </source>
</evidence>
<keyword evidence="2" id="KW-1185">Reference proteome</keyword>
<proteinExistence type="predicted"/>
<evidence type="ECO:0000313" key="2">
    <source>
        <dbReference type="Proteomes" id="UP000789759"/>
    </source>
</evidence>
<protein>
    <submittedName>
        <fullName evidence="1">7302_t:CDS:1</fullName>
    </submittedName>
</protein>